<organism evidence="1">
    <name type="scientific">Lepeophtheirus salmonis</name>
    <name type="common">Salmon louse</name>
    <name type="synonym">Caligus salmonis</name>
    <dbReference type="NCBI Taxonomy" id="72036"/>
    <lineage>
        <taxon>Eukaryota</taxon>
        <taxon>Metazoa</taxon>
        <taxon>Ecdysozoa</taxon>
        <taxon>Arthropoda</taxon>
        <taxon>Crustacea</taxon>
        <taxon>Multicrustacea</taxon>
        <taxon>Hexanauplia</taxon>
        <taxon>Copepoda</taxon>
        <taxon>Siphonostomatoida</taxon>
        <taxon>Caligidae</taxon>
        <taxon>Lepeophtheirus</taxon>
    </lineage>
</organism>
<protein>
    <submittedName>
        <fullName evidence="1">Putative LOC100574672 [Acyrthosiphon pisum]</fullName>
    </submittedName>
</protein>
<evidence type="ECO:0000313" key="1">
    <source>
        <dbReference type="EMBL" id="CDW33186.1"/>
    </source>
</evidence>
<dbReference type="AlphaFoldDB" id="A0A0K2U643"/>
<dbReference type="EMBL" id="HACA01015825">
    <property type="protein sequence ID" value="CDW33186.1"/>
    <property type="molecule type" value="Transcribed_RNA"/>
</dbReference>
<accession>A0A0K2U643</accession>
<proteinExistence type="predicted"/>
<reference evidence="1" key="1">
    <citation type="submission" date="2014-05" db="EMBL/GenBank/DDBJ databases">
        <authorList>
            <person name="Chronopoulou M."/>
        </authorList>
    </citation>
    <scope>NUCLEOTIDE SEQUENCE</scope>
    <source>
        <tissue evidence="1">Whole organism</tissue>
    </source>
</reference>
<name>A0A0K2U643_LEPSM</name>
<sequence>MYPDSKNLSILDILLREKNDYILIFKFL</sequence>